<dbReference type="GO" id="GO:0005886">
    <property type="term" value="C:plasma membrane"/>
    <property type="evidence" value="ECO:0007669"/>
    <property type="project" value="TreeGrafter"/>
</dbReference>
<reference evidence="4" key="1">
    <citation type="journal article" date="2023" name="Mol. Phylogenet. Evol.">
        <title>Genome-scale phylogeny and comparative genomics of the fungal order Sordariales.</title>
        <authorList>
            <person name="Hensen N."/>
            <person name="Bonometti L."/>
            <person name="Westerberg I."/>
            <person name="Brannstrom I.O."/>
            <person name="Guillou S."/>
            <person name="Cros-Aarteil S."/>
            <person name="Calhoun S."/>
            <person name="Haridas S."/>
            <person name="Kuo A."/>
            <person name="Mondo S."/>
            <person name="Pangilinan J."/>
            <person name="Riley R."/>
            <person name="LaButti K."/>
            <person name="Andreopoulos B."/>
            <person name="Lipzen A."/>
            <person name="Chen C."/>
            <person name="Yan M."/>
            <person name="Daum C."/>
            <person name="Ng V."/>
            <person name="Clum A."/>
            <person name="Steindorff A."/>
            <person name="Ohm R.A."/>
            <person name="Martin F."/>
            <person name="Silar P."/>
            <person name="Natvig D.O."/>
            <person name="Lalanne C."/>
            <person name="Gautier V."/>
            <person name="Ament-Velasquez S.L."/>
            <person name="Kruys A."/>
            <person name="Hutchinson M.I."/>
            <person name="Powell A.J."/>
            <person name="Barry K."/>
            <person name="Miller A.N."/>
            <person name="Grigoriev I.V."/>
            <person name="Debuchy R."/>
            <person name="Gladieux P."/>
            <person name="Hiltunen Thoren M."/>
            <person name="Johannesson H."/>
        </authorList>
    </citation>
    <scope>NUCLEOTIDE SEQUENCE</scope>
    <source>
        <strain evidence="4">CBS 958.72</strain>
    </source>
</reference>
<evidence type="ECO:0000313" key="5">
    <source>
        <dbReference type="Proteomes" id="UP001287356"/>
    </source>
</evidence>
<sequence length="357" mass="38135">MSRKSGDGRFSTFTQWNRSLSIRSHRGTGGTGGSSTLGSGSTTGSSGRRGFSLASLSLRNHHQPELSRRLARLIKSENSLIGAHEAAGKERVSIATQLSEWGEQTGDDSISDVSDKVGVILSELGEQEDNYAHALDESRGVLKAIRNTEKSVQPSRDGKAKIADEIARLKAKEPETAKLVVLEQELVRAEAENLVAEAQLTNITRQKLKEAYQAEFLATIERAEKQTILARHGLRLLQLLDDTPVVPGDARVPFADAAQARQILNDAEDDLRDWRLESSLASFPRDQQDEISGANRNHQAAESTAPSSPAQTVVETRTRSSTLERNGAGGGGGTAAANNAKGAAIQGTAPTPAEVGA</sequence>
<evidence type="ECO:0000313" key="4">
    <source>
        <dbReference type="EMBL" id="KAK3383313.1"/>
    </source>
</evidence>
<dbReference type="AlphaFoldDB" id="A0AAE0NKR2"/>
<dbReference type="GO" id="GO:0008289">
    <property type="term" value="F:lipid binding"/>
    <property type="evidence" value="ECO:0007669"/>
    <property type="project" value="TreeGrafter"/>
</dbReference>
<evidence type="ECO:0000256" key="2">
    <source>
        <dbReference type="SAM" id="Coils"/>
    </source>
</evidence>
<dbReference type="PANTHER" id="PTHR31962:SF4">
    <property type="entry name" value="PRIMARY COMPONENT OF EISOSOMES (EUROFUNG)"/>
    <property type="match status" value="1"/>
</dbReference>
<keyword evidence="2" id="KW-0175">Coiled coil</keyword>
<dbReference type="Gene3D" id="1.20.1270.60">
    <property type="entry name" value="Arfaptin homology (AH) domain/BAR domain"/>
    <property type="match status" value="1"/>
</dbReference>
<dbReference type="Pfam" id="PF13805">
    <property type="entry name" value="Pil1"/>
    <property type="match status" value="1"/>
</dbReference>
<evidence type="ECO:0000256" key="3">
    <source>
        <dbReference type="SAM" id="MobiDB-lite"/>
    </source>
</evidence>
<dbReference type="InterPro" id="IPR027267">
    <property type="entry name" value="AH/BAR_dom_sf"/>
</dbReference>
<organism evidence="4 5">
    <name type="scientific">Lasiosphaeria ovina</name>
    <dbReference type="NCBI Taxonomy" id="92902"/>
    <lineage>
        <taxon>Eukaryota</taxon>
        <taxon>Fungi</taxon>
        <taxon>Dikarya</taxon>
        <taxon>Ascomycota</taxon>
        <taxon>Pezizomycotina</taxon>
        <taxon>Sordariomycetes</taxon>
        <taxon>Sordariomycetidae</taxon>
        <taxon>Sordariales</taxon>
        <taxon>Lasiosphaeriaceae</taxon>
        <taxon>Lasiosphaeria</taxon>
    </lineage>
</organism>
<feature type="region of interest" description="Disordered" evidence="3">
    <location>
        <begin position="281"/>
        <end position="357"/>
    </location>
</feature>
<feature type="coiled-coil region" evidence="2">
    <location>
        <begin position="179"/>
        <end position="206"/>
    </location>
</feature>
<dbReference type="InterPro" id="IPR028245">
    <property type="entry name" value="PIL1/LSP1"/>
</dbReference>
<protein>
    <submittedName>
        <fullName evidence="4">Sphingolipid long chain base-responsive protein PIL1</fullName>
    </submittedName>
</protein>
<evidence type="ECO:0000256" key="1">
    <source>
        <dbReference type="ARBA" id="ARBA00022553"/>
    </source>
</evidence>
<dbReference type="EMBL" id="JAULSN010000001">
    <property type="protein sequence ID" value="KAK3383313.1"/>
    <property type="molecule type" value="Genomic_DNA"/>
</dbReference>
<keyword evidence="1" id="KW-0597">Phosphoprotein</keyword>
<name>A0AAE0NKR2_9PEZI</name>
<comment type="caution">
    <text evidence="4">The sequence shown here is derived from an EMBL/GenBank/DDBJ whole genome shotgun (WGS) entry which is preliminary data.</text>
</comment>
<accession>A0AAE0NKR2</accession>
<dbReference type="GO" id="GO:0006897">
    <property type="term" value="P:endocytosis"/>
    <property type="evidence" value="ECO:0007669"/>
    <property type="project" value="TreeGrafter"/>
</dbReference>
<dbReference type="PANTHER" id="PTHR31962">
    <property type="entry name" value="SPHINGOLIPID LONG CHAIN BASE-RESPONSIVE PROTEIN PIL1"/>
    <property type="match status" value="1"/>
</dbReference>
<feature type="compositionally biased region" description="Polar residues" evidence="3">
    <location>
        <begin position="294"/>
        <end position="324"/>
    </location>
</feature>
<dbReference type="Proteomes" id="UP001287356">
    <property type="component" value="Unassembled WGS sequence"/>
</dbReference>
<keyword evidence="5" id="KW-1185">Reference proteome</keyword>
<reference evidence="4" key="2">
    <citation type="submission" date="2023-06" db="EMBL/GenBank/DDBJ databases">
        <authorList>
            <consortium name="Lawrence Berkeley National Laboratory"/>
            <person name="Haridas S."/>
            <person name="Hensen N."/>
            <person name="Bonometti L."/>
            <person name="Westerberg I."/>
            <person name="Brannstrom I.O."/>
            <person name="Guillou S."/>
            <person name="Cros-Aarteil S."/>
            <person name="Calhoun S."/>
            <person name="Kuo A."/>
            <person name="Mondo S."/>
            <person name="Pangilinan J."/>
            <person name="Riley R."/>
            <person name="Labutti K."/>
            <person name="Andreopoulos B."/>
            <person name="Lipzen A."/>
            <person name="Chen C."/>
            <person name="Yanf M."/>
            <person name="Daum C."/>
            <person name="Ng V."/>
            <person name="Clum A."/>
            <person name="Steindorff A."/>
            <person name="Ohm R."/>
            <person name="Martin F."/>
            <person name="Silar P."/>
            <person name="Natvig D."/>
            <person name="Lalanne C."/>
            <person name="Gautier V."/>
            <person name="Ament-Velasquez S.L."/>
            <person name="Kruys A."/>
            <person name="Hutchinson M.I."/>
            <person name="Powell A.J."/>
            <person name="Barry K."/>
            <person name="Miller A.N."/>
            <person name="Grigoriev I.V."/>
            <person name="Debuchy R."/>
            <person name="Gladieux P."/>
            <person name="Thoren M.H."/>
            <person name="Johannesson H."/>
        </authorList>
    </citation>
    <scope>NUCLEOTIDE SEQUENCE</scope>
    <source>
        <strain evidence="4">CBS 958.72</strain>
    </source>
</reference>
<gene>
    <name evidence="4" type="ORF">B0T24DRAFT_715235</name>
</gene>
<feature type="compositionally biased region" description="Low complexity" evidence="3">
    <location>
        <begin position="36"/>
        <end position="50"/>
    </location>
</feature>
<feature type="compositionally biased region" description="Low complexity" evidence="3">
    <location>
        <begin position="335"/>
        <end position="344"/>
    </location>
</feature>
<feature type="region of interest" description="Disordered" evidence="3">
    <location>
        <begin position="18"/>
        <end position="50"/>
    </location>
</feature>
<dbReference type="GO" id="GO:0036286">
    <property type="term" value="C:eisosome filament"/>
    <property type="evidence" value="ECO:0007669"/>
    <property type="project" value="TreeGrafter"/>
</dbReference>
<dbReference type="FunFam" id="1.20.1270.60:FF:000005">
    <property type="entry name" value="Sphingolipid long chain base-responsive pil1"/>
    <property type="match status" value="1"/>
</dbReference>
<dbReference type="GO" id="GO:0070941">
    <property type="term" value="P:eisosome assembly"/>
    <property type="evidence" value="ECO:0007669"/>
    <property type="project" value="TreeGrafter"/>
</dbReference>
<proteinExistence type="predicted"/>